<dbReference type="STRING" id="42354.SAMN05216333_10989"/>
<keyword evidence="2" id="KW-1185">Reference proteome</keyword>
<dbReference type="InterPro" id="IPR023534">
    <property type="entry name" value="Rof/RNase_P-like"/>
</dbReference>
<dbReference type="Gene3D" id="2.30.30.400">
    <property type="entry name" value="Rof-like"/>
    <property type="match status" value="1"/>
</dbReference>
<dbReference type="RefSeq" id="WP_090318592.1">
    <property type="nucleotide sequence ID" value="NZ_FNOE01000010.1"/>
</dbReference>
<sequence length="84" mass="9517">MTQDAISCDLHDFVEVACMYGYQLKLILKNDQIIEGKAIDIVNSPEKNECLVIDSDTRQQVELIRLAKMEVLTPSAKFSEVIFP</sequence>
<dbReference type="InterPro" id="IPR038626">
    <property type="entry name" value="Rof-like_sf"/>
</dbReference>
<gene>
    <name evidence="1" type="ORF">SAMN05216333_10989</name>
</gene>
<dbReference type="EMBL" id="FODO01000009">
    <property type="protein sequence ID" value="SEO41277.1"/>
    <property type="molecule type" value="Genomic_DNA"/>
</dbReference>
<dbReference type="Pfam" id="PF07073">
    <property type="entry name" value="ROF"/>
    <property type="match status" value="1"/>
</dbReference>
<dbReference type="OrthoDB" id="5344363at2"/>
<evidence type="ECO:0000313" key="2">
    <source>
        <dbReference type="Proteomes" id="UP000198814"/>
    </source>
</evidence>
<dbReference type="SUPFAM" id="SSF101744">
    <property type="entry name" value="Rof/RNase P subunit-like"/>
    <property type="match status" value="1"/>
</dbReference>
<protein>
    <submittedName>
        <fullName evidence="1">Transcriptional antiterminator, Rof</fullName>
    </submittedName>
</protein>
<evidence type="ECO:0000313" key="1">
    <source>
        <dbReference type="EMBL" id="SEO41277.1"/>
    </source>
</evidence>
<dbReference type="Proteomes" id="UP000198814">
    <property type="component" value="Unassembled WGS sequence"/>
</dbReference>
<name>A0A1H8PHT8_9PROT</name>
<accession>A0A1H8PHT8</accession>
<reference evidence="2" key="1">
    <citation type="submission" date="2016-10" db="EMBL/GenBank/DDBJ databases">
        <authorList>
            <person name="Varghese N."/>
            <person name="Submissions S."/>
        </authorList>
    </citation>
    <scope>NUCLEOTIDE SEQUENCE [LARGE SCALE GENOMIC DNA]</scope>
    <source>
        <strain evidence="2">Nm76</strain>
    </source>
</reference>
<organism evidence="1 2">
    <name type="scientific">Nitrosomonas oligotropha</name>
    <dbReference type="NCBI Taxonomy" id="42354"/>
    <lineage>
        <taxon>Bacteria</taxon>
        <taxon>Pseudomonadati</taxon>
        <taxon>Pseudomonadota</taxon>
        <taxon>Betaproteobacteria</taxon>
        <taxon>Nitrosomonadales</taxon>
        <taxon>Nitrosomonadaceae</taxon>
        <taxon>Nitrosomonas</taxon>
    </lineage>
</organism>
<proteinExistence type="predicted"/>
<dbReference type="InterPro" id="IPR009778">
    <property type="entry name" value="ROF"/>
</dbReference>
<dbReference type="AlphaFoldDB" id="A0A1H8PHT8"/>